<keyword evidence="3" id="KW-1185">Reference proteome</keyword>
<accession>A0A9P7FDG9</accession>
<proteinExistence type="predicted"/>
<evidence type="ECO:0000256" key="1">
    <source>
        <dbReference type="SAM" id="MobiDB-lite"/>
    </source>
</evidence>
<dbReference type="AlphaFoldDB" id="A0A9P7FDG9"/>
<dbReference type="GeneID" id="64703392"/>
<organism evidence="2 3">
    <name type="scientific">Suillus discolor</name>
    <dbReference type="NCBI Taxonomy" id="1912936"/>
    <lineage>
        <taxon>Eukaryota</taxon>
        <taxon>Fungi</taxon>
        <taxon>Dikarya</taxon>
        <taxon>Basidiomycota</taxon>
        <taxon>Agaricomycotina</taxon>
        <taxon>Agaricomycetes</taxon>
        <taxon>Agaricomycetidae</taxon>
        <taxon>Boletales</taxon>
        <taxon>Suillineae</taxon>
        <taxon>Suillaceae</taxon>
        <taxon>Suillus</taxon>
    </lineage>
</organism>
<evidence type="ECO:0000313" key="2">
    <source>
        <dbReference type="EMBL" id="KAG2114229.1"/>
    </source>
</evidence>
<evidence type="ECO:0000313" key="3">
    <source>
        <dbReference type="Proteomes" id="UP000823399"/>
    </source>
</evidence>
<protein>
    <submittedName>
        <fullName evidence="2">Uncharacterized protein</fullName>
    </submittedName>
</protein>
<name>A0A9P7FDG9_9AGAM</name>
<dbReference type="Proteomes" id="UP000823399">
    <property type="component" value="Unassembled WGS sequence"/>
</dbReference>
<feature type="compositionally biased region" description="Acidic residues" evidence="1">
    <location>
        <begin position="308"/>
        <end position="321"/>
    </location>
</feature>
<comment type="caution">
    <text evidence="2">The sequence shown here is derived from an EMBL/GenBank/DDBJ whole genome shotgun (WGS) entry which is preliminary data.</text>
</comment>
<dbReference type="OrthoDB" id="3267098at2759"/>
<feature type="compositionally biased region" description="Low complexity" evidence="1">
    <location>
        <begin position="298"/>
        <end position="307"/>
    </location>
</feature>
<feature type="region of interest" description="Disordered" evidence="1">
    <location>
        <begin position="277"/>
        <end position="327"/>
    </location>
</feature>
<sequence length="327" mass="37593">MAARDFKDLLQQLPHGAVNKEEEVATSPEARFHVGKSQNFPKNIPLFLQRHSGDPAVKYFLPNLQRFLLHKIKEILIRENGLLHTTAVPGAAPAFSDSSSRVFIEADRMYRHNLMCFNYTTYNASGLTDSDDSTARKQHLYLYAHVLGIYHANVTYVGPGMVDYRSYRIDFLWVRWYQYVDEHTMSLDCVCFPPMAEPDAFGFVDPNDVLRGCHIIPHFAQGQWHLDSMGISHCAKDESDWWFYYTNRFVDCDMFMQYHWGLGVGHTYSHTGHKAADTNADVGDSEDEEDEEECCDQDPSMSNSDSGSDSDESWDNDDEYDTRDYEV</sequence>
<dbReference type="EMBL" id="JABBWM010000010">
    <property type="protein sequence ID" value="KAG2114229.1"/>
    <property type="molecule type" value="Genomic_DNA"/>
</dbReference>
<feature type="compositionally biased region" description="Acidic residues" evidence="1">
    <location>
        <begin position="283"/>
        <end position="296"/>
    </location>
</feature>
<gene>
    <name evidence="2" type="ORF">F5147DRAFT_770226</name>
</gene>
<reference evidence="2" key="1">
    <citation type="journal article" date="2020" name="New Phytol.">
        <title>Comparative genomics reveals dynamic genome evolution in host specialist ectomycorrhizal fungi.</title>
        <authorList>
            <person name="Lofgren L.A."/>
            <person name="Nguyen N.H."/>
            <person name="Vilgalys R."/>
            <person name="Ruytinx J."/>
            <person name="Liao H.L."/>
            <person name="Branco S."/>
            <person name="Kuo A."/>
            <person name="LaButti K."/>
            <person name="Lipzen A."/>
            <person name="Andreopoulos W."/>
            <person name="Pangilinan J."/>
            <person name="Riley R."/>
            <person name="Hundley H."/>
            <person name="Na H."/>
            <person name="Barry K."/>
            <person name="Grigoriev I.V."/>
            <person name="Stajich J.E."/>
            <person name="Kennedy P.G."/>
        </authorList>
    </citation>
    <scope>NUCLEOTIDE SEQUENCE</scope>
    <source>
        <strain evidence="2">FC423</strain>
    </source>
</reference>
<dbReference type="RefSeq" id="XP_041296342.1">
    <property type="nucleotide sequence ID" value="XM_041441133.1"/>
</dbReference>